<proteinExistence type="inferred from homology"/>
<evidence type="ECO:0000256" key="5">
    <source>
        <dbReference type="ARBA" id="ARBA00022842"/>
    </source>
</evidence>
<protein>
    <submittedName>
        <fullName evidence="7">Farnesyltranstransferase / Geranylgeranyl pyrophosphate synthase</fullName>
        <ecNumber evidence="7">2.5.1.29</ecNumber>
    </submittedName>
</protein>
<dbReference type="PROSITE" id="PS00723">
    <property type="entry name" value="POLYPRENYL_SYNTHASE_1"/>
    <property type="match status" value="1"/>
</dbReference>
<dbReference type="AlphaFoldDB" id="A0A0B7P1H4"/>
<dbReference type="EC" id="2.5.1.29" evidence="7"/>
<gene>
    <name evidence="7" type="ORF">PFCIRM138_01875</name>
</gene>
<evidence type="ECO:0000256" key="4">
    <source>
        <dbReference type="ARBA" id="ARBA00022723"/>
    </source>
</evidence>
<dbReference type="PANTHER" id="PTHR12001">
    <property type="entry name" value="GERANYLGERANYL PYROPHOSPHATE SYNTHASE"/>
    <property type="match status" value="1"/>
</dbReference>
<evidence type="ECO:0000313" key="7">
    <source>
        <dbReference type="EMBL" id="CEP27493.1"/>
    </source>
</evidence>
<comment type="similarity">
    <text evidence="2 6">Belongs to the FPP/GGPP synthase family.</text>
</comment>
<comment type="cofactor">
    <cofactor evidence="1">
        <name>Mg(2+)</name>
        <dbReference type="ChEBI" id="CHEBI:18420"/>
    </cofactor>
</comment>
<dbReference type="Pfam" id="PF00348">
    <property type="entry name" value="polyprenyl_synt"/>
    <property type="match status" value="1"/>
</dbReference>
<keyword evidence="4" id="KW-0479">Metal-binding</keyword>
<dbReference type="InterPro" id="IPR033749">
    <property type="entry name" value="Polyprenyl_synt_CS"/>
</dbReference>
<keyword evidence="5" id="KW-0460">Magnesium</keyword>
<dbReference type="InterPro" id="IPR000092">
    <property type="entry name" value="Polyprenyl_synt"/>
</dbReference>
<dbReference type="Gene3D" id="1.10.600.10">
    <property type="entry name" value="Farnesyl Diphosphate Synthase"/>
    <property type="match status" value="1"/>
</dbReference>
<organism evidence="7">
    <name type="scientific">Propionibacterium freudenreichii subsp. freudenreichii</name>
    <dbReference type="NCBI Taxonomy" id="66712"/>
    <lineage>
        <taxon>Bacteria</taxon>
        <taxon>Bacillati</taxon>
        <taxon>Actinomycetota</taxon>
        <taxon>Actinomycetes</taxon>
        <taxon>Propionibacteriales</taxon>
        <taxon>Propionibacteriaceae</taxon>
        <taxon>Propionibacterium</taxon>
    </lineage>
</organism>
<name>A0A0B7P1H4_PROFF</name>
<evidence type="ECO:0000256" key="1">
    <source>
        <dbReference type="ARBA" id="ARBA00001946"/>
    </source>
</evidence>
<evidence type="ECO:0000256" key="3">
    <source>
        <dbReference type="ARBA" id="ARBA00022679"/>
    </source>
</evidence>
<dbReference type="InterPro" id="IPR008949">
    <property type="entry name" value="Isoprenoid_synthase_dom_sf"/>
</dbReference>
<dbReference type="EMBL" id="LM676436">
    <property type="protein sequence ID" value="CEP27493.1"/>
    <property type="molecule type" value="Genomic_DNA"/>
</dbReference>
<dbReference type="GO" id="GO:0004311">
    <property type="term" value="F:geranylgeranyl diphosphate synthase activity"/>
    <property type="evidence" value="ECO:0007669"/>
    <property type="project" value="UniProtKB-EC"/>
</dbReference>
<accession>A0A0B7P1H4</accession>
<keyword evidence="3 6" id="KW-0808">Transferase</keyword>
<dbReference type="SFLD" id="SFLDS00005">
    <property type="entry name" value="Isoprenoid_Synthase_Type_I"/>
    <property type="match status" value="1"/>
</dbReference>
<dbReference type="PANTHER" id="PTHR12001:SF85">
    <property type="entry name" value="SHORT CHAIN ISOPRENYL DIPHOSPHATE SYNTHASE"/>
    <property type="match status" value="1"/>
</dbReference>
<sequence length="358" mass="37877">MSMPAFDPTDPAGPAFRDAVGARVGLFLDQIDEELAPVSPLMSELVGLARRFTAGGKRLRPAFCFWGHVAAGGAPADPTALLDATAGFELLHVAALVHDDLIDDSDTRRGMPAAHRQLEELHRRRGGVGDPAAFGRAGAILLGDLLAAWSTQRFATAGLDPAAFARARWVLDAVRTDVNVGQFLDLAAEGGLAGGAGLATAEQVVEYKTARYTVIRPLQFGAALAGAPAQLLDGLAHVGSAVGRAFQFRDDLLGVFGDEELTGKPAGDDLRENKRTVLVVDALHDQPRLADYLGRPLSDPELDEAREILRSSGAVSRLNARIDRDSAAALRGLSGLQITDEGRTALESLVHAAVDRQF</sequence>
<dbReference type="SUPFAM" id="SSF48576">
    <property type="entry name" value="Terpenoid synthases"/>
    <property type="match status" value="1"/>
</dbReference>
<evidence type="ECO:0000256" key="2">
    <source>
        <dbReference type="ARBA" id="ARBA00006706"/>
    </source>
</evidence>
<reference evidence="7" key="1">
    <citation type="submission" date="2014-08" db="EMBL/GenBank/DDBJ databases">
        <authorList>
            <person name="Falentin Helene"/>
        </authorList>
    </citation>
    <scope>NUCLEOTIDE SEQUENCE</scope>
</reference>
<dbReference type="CDD" id="cd00685">
    <property type="entry name" value="Trans_IPPS_HT"/>
    <property type="match status" value="1"/>
</dbReference>
<dbReference type="GO" id="GO:0008299">
    <property type="term" value="P:isoprenoid biosynthetic process"/>
    <property type="evidence" value="ECO:0007669"/>
    <property type="project" value="InterPro"/>
</dbReference>
<evidence type="ECO:0000256" key="6">
    <source>
        <dbReference type="RuleBase" id="RU004466"/>
    </source>
</evidence>
<dbReference type="GO" id="GO:0046872">
    <property type="term" value="F:metal ion binding"/>
    <property type="evidence" value="ECO:0007669"/>
    <property type="project" value="UniProtKB-KW"/>
</dbReference>